<dbReference type="InterPro" id="IPR029058">
    <property type="entry name" value="AB_hydrolase_fold"/>
</dbReference>
<feature type="domain" description="AB hydrolase-1" evidence="1">
    <location>
        <begin position="87"/>
        <end position="133"/>
    </location>
</feature>
<dbReference type="EMBL" id="CP097510">
    <property type="protein sequence ID" value="URE24186.1"/>
    <property type="molecule type" value="Genomic_DNA"/>
</dbReference>
<keyword evidence="2" id="KW-0378">Hydrolase</keyword>
<reference evidence="2" key="1">
    <citation type="submission" date="2022-05" db="EMBL/GenBank/DDBJ databases">
        <title>The Musa troglodytarum L. genome provides insights into the mechanism of non-climacteric behaviour and enrichment of carotenoids.</title>
        <authorList>
            <person name="Wang J."/>
        </authorList>
    </citation>
    <scope>NUCLEOTIDE SEQUENCE</scope>
    <source>
        <tissue evidence="2">Leaf</tissue>
    </source>
</reference>
<dbReference type="InterPro" id="IPR000073">
    <property type="entry name" value="AB_hydrolase_1"/>
</dbReference>
<dbReference type="Pfam" id="PF00561">
    <property type="entry name" value="Abhydrolase_1"/>
    <property type="match status" value="1"/>
</dbReference>
<dbReference type="AlphaFoldDB" id="A0A9E7KNX9"/>
<keyword evidence="3" id="KW-1185">Reference proteome</keyword>
<accession>A0A9E7KNX9</accession>
<sequence length="310" mass="33320">MAGTGSPPLVGASALLSLLPPPRKRAAMPRAAVSASASASASARAKACSYQLREGQFRRFHRLPSGLAIEVIFQEAQAAAAEGLRNPPLVFIHGSFHAAWCWVEHWLPFFSDSGYDCYALSLLGQGESDVPSGAAAGTLQNLVAHPLVAGAVLVCSVPPTGNSGLVWRYLLTKPIAAIKVTLSLAAKAFANSLPLCKETFFSSTMEDHLVLKYQELMKASSKLPLFDLRKLNASLPVSPPTKGTVTLLIMGASDDFIIDTEGLQETARFYGVQAFCVEGVAHDMMLDSRWEKGAQTFLSWLQELQRDQVS</sequence>
<evidence type="ECO:0000313" key="2">
    <source>
        <dbReference type="EMBL" id="URE24186.1"/>
    </source>
</evidence>
<dbReference type="SUPFAM" id="SSF53474">
    <property type="entry name" value="alpha/beta-Hydrolases"/>
    <property type="match status" value="1"/>
</dbReference>
<dbReference type="OrthoDB" id="8119704at2759"/>
<dbReference type="GO" id="GO:0052689">
    <property type="term" value="F:carboxylic ester hydrolase activity"/>
    <property type="evidence" value="ECO:0007669"/>
    <property type="project" value="TreeGrafter"/>
</dbReference>
<dbReference type="Gene3D" id="3.40.50.1820">
    <property type="entry name" value="alpha/beta hydrolase"/>
    <property type="match status" value="2"/>
</dbReference>
<name>A0A9E7KNX9_9LILI</name>
<dbReference type="GO" id="GO:0055088">
    <property type="term" value="P:lipid homeostasis"/>
    <property type="evidence" value="ECO:0007669"/>
    <property type="project" value="TreeGrafter"/>
</dbReference>
<proteinExistence type="predicted"/>
<dbReference type="PANTHER" id="PTHR42886">
    <property type="entry name" value="RE40534P-RELATED"/>
    <property type="match status" value="1"/>
</dbReference>
<protein>
    <submittedName>
        <fullName evidence="2">Alpha beta hydrolase</fullName>
    </submittedName>
</protein>
<dbReference type="GO" id="GO:0042171">
    <property type="term" value="F:lysophosphatidic acid acyltransferase activity"/>
    <property type="evidence" value="ECO:0007669"/>
    <property type="project" value="TreeGrafter"/>
</dbReference>
<dbReference type="Proteomes" id="UP001055439">
    <property type="component" value="Chromosome 8"/>
</dbReference>
<evidence type="ECO:0000259" key="1">
    <source>
        <dbReference type="Pfam" id="PF00561"/>
    </source>
</evidence>
<gene>
    <name evidence="2" type="ORF">MUK42_16773</name>
</gene>
<dbReference type="GO" id="GO:0006654">
    <property type="term" value="P:phosphatidic acid biosynthetic process"/>
    <property type="evidence" value="ECO:0007669"/>
    <property type="project" value="TreeGrafter"/>
</dbReference>
<evidence type="ECO:0000313" key="3">
    <source>
        <dbReference type="Proteomes" id="UP001055439"/>
    </source>
</evidence>
<dbReference type="PANTHER" id="PTHR42886:SF42">
    <property type="entry name" value="ALPHA_BETA-HYDROLASES SUPERFAMILY PROTEIN"/>
    <property type="match status" value="1"/>
</dbReference>
<organism evidence="2 3">
    <name type="scientific">Musa troglodytarum</name>
    <name type="common">fe'i banana</name>
    <dbReference type="NCBI Taxonomy" id="320322"/>
    <lineage>
        <taxon>Eukaryota</taxon>
        <taxon>Viridiplantae</taxon>
        <taxon>Streptophyta</taxon>
        <taxon>Embryophyta</taxon>
        <taxon>Tracheophyta</taxon>
        <taxon>Spermatophyta</taxon>
        <taxon>Magnoliopsida</taxon>
        <taxon>Liliopsida</taxon>
        <taxon>Zingiberales</taxon>
        <taxon>Musaceae</taxon>
        <taxon>Musa</taxon>
    </lineage>
</organism>